<evidence type="ECO:0000313" key="2">
    <source>
        <dbReference type="EMBL" id="MEN1762246.1"/>
    </source>
</evidence>
<keyword evidence="1" id="KW-0472">Membrane</keyword>
<dbReference type="Proteomes" id="UP001407405">
    <property type="component" value="Unassembled WGS sequence"/>
</dbReference>
<evidence type="ECO:0000256" key="1">
    <source>
        <dbReference type="SAM" id="Phobius"/>
    </source>
</evidence>
<organism evidence="2 3">
    <name type="scientific">Anoxynatronum sibiricum</name>
    <dbReference type="NCBI Taxonomy" id="210623"/>
    <lineage>
        <taxon>Bacteria</taxon>
        <taxon>Bacillati</taxon>
        <taxon>Bacillota</taxon>
        <taxon>Clostridia</taxon>
        <taxon>Eubacteriales</taxon>
        <taxon>Clostridiaceae</taxon>
        <taxon>Anoxynatronum</taxon>
    </lineage>
</organism>
<keyword evidence="1" id="KW-0812">Transmembrane</keyword>
<evidence type="ECO:0000313" key="3">
    <source>
        <dbReference type="Proteomes" id="UP001407405"/>
    </source>
</evidence>
<dbReference type="EMBL" id="JBCITM010000034">
    <property type="protein sequence ID" value="MEN1762246.1"/>
    <property type="molecule type" value="Genomic_DNA"/>
</dbReference>
<accession>A0ABU9VYM7</accession>
<feature type="transmembrane region" description="Helical" evidence="1">
    <location>
        <begin position="130"/>
        <end position="152"/>
    </location>
</feature>
<comment type="caution">
    <text evidence="2">The sequence shown here is derived from an EMBL/GenBank/DDBJ whole genome shotgun (WGS) entry which is preliminary data.</text>
</comment>
<gene>
    <name evidence="2" type="ORF">AAIG11_17285</name>
</gene>
<evidence type="ECO:0008006" key="4">
    <source>
        <dbReference type="Google" id="ProtNLM"/>
    </source>
</evidence>
<sequence>MHIKNKILTAAILFVFSWFTPLFTILSQLMVGLARSAAAPVSSSWLFSNLMDLFVLLIAHIIFMWVMLKKFSKNNILHGIMIFALLNVLAGIFIFRNPVSTSGLFYQTANFLSNVVLSNVVFVPERDKPYMMLLPFITLAIHVLLVQGVPYLKKSERKAPKPTAENA</sequence>
<keyword evidence="1" id="KW-1133">Transmembrane helix</keyword>
<proteinExistence type="predicted"/>
<name>A0ABU9VYM7_9CLOT</name>
<dbReference type="RefSeq" id="WP_343187498.1">
    <property type="nucleotide sequence ID" value="NZ_JBCITM010000034.1"/>
</dbReference>
<protein>
    <recommendedName>
        <fullName evidence="4">DUF4405 domain-containing protein</fullName>
    </recommendedName>
</protein>
<reference evidence="2 3" key="1">
    <citation type="submission" date="2024-04" db="EMBL/GenBank/DDBJ databases">
        <title>Genome sequencing and metabolic network reconstruction of aminoacids and betaine degradation by Anoxynatronum sibiricum.</title>
        <authorList>
            <person name="Detkova E.N."/>
            <person name="Boltjanskaja Y.V."/>
            <person name="Mardanov A.V."/>
            <person name="Kevbrin V."/>
        </authorList>
    </citation>
    <scope>NUCLEOTIDE SEQUENCE [LARGE SCALE GENOMIC DNA]</scope>
    <source>
        <strain evidence="2 3">Z-7981</strain>
    </source>
</reference>
<feature type="transmembrane region" description="Helical" evidence="1">
    <location>
        <begin position="75"/>
        <end position="95"/>
    </location>
</feature>
<keyword evidence="3" id="KW-1185">Reference proteome</keyword>
<feature type="transmembrane region" description="Helical" evidence="1">
    <location>
        <begin position="46"/>
        <end position="68"/>
    </location>
</feature>